<dbReference type="Proteomes" id="UP001172673">
    <property type="component" value="Unassembled WGS sequence"/>
</dbReference>
<keyword evidence="4" id="KW-1185">Reference proteome</keyword>
<feature type="domain" description="Acid ceramidase N-terminal" evidence="2">
    <location>
        <begin position="27"/>
        <end position="67"/>
    </location>
</feature>
<evidence type="ECO:0000313" key="3">
    <source>
        <dbReference type="EMBL" id="KAJ9617285.1"/>
    </source>
</evidence>
<dbReference type="InterPro" id="IPR029130">
    <property type="entry name" value="Acid_ceramidase_N"/>
</dbReference>
<dbReference type="EC" id="3.5.1.23" evidence="1"/>
<dbReference type="PANTHER" id="PTHR28583">
    <property type="entry name" value="ACID AMIDASE"/>
    <property type="match status" value="1"/>
</dbReference>
<comment type="caution">
    <text evidence="3">The sequence shown here is derived from an EMBL/GenBank/DDBJ whole genome shotgun (WGS) entry which is preliminary data.</text>
</comment>
<dbReference type="PANTHER" id="PTHR28583:SF1">
    <property type="entry name" value="ACID CERAMIDASE"/>
    <property type="match status" value="1"/>
</dbReference>
<sequence>MATVACAAGGGSSPGAIAQTNDAAIIPPTHTIDLSLPPQDRYRALALAYKSELRGLTTLFNGLLNDLGLAYFNGPINLLARVALRGLNSPVETAELRGISSITGIAMYLLVSFNVVLDCLMGCTSGAVKSLEKGQPWSKTTMLHFRTLDWTMDPLRKILVQLEFVRSRSASPGQVLARSITYVGFIGVLTAVREDLSMSLNFRAMHNANGRSDHMRFYLHHLLVLMGTRQSISSILRGYLIPEDPEEEHPKRLEELVEEIPSRQTTACYLAFCDGVSAIVLEKDHETAVVRYSDTFIGVTNNDNDDDDPRLCKEVTPLEQIAPRQSGVRAGMEALVEESRDRLDAIAIRWRACVRKAKKQSKKEGRDPKSAERKLTVTTDEVIEWVSAYPTTNEQTHFATIMDPMSGQIVWTRVYPPPPE</sequence>
<name>A0AA38XPI2_9EURO</name>
<gene>
    <name evidence="3" type="ORF">H2200_001006</name>
</gene>
<evidence type="ECO:0000256" key="1">
    <source>
        <dbReference type="ARBA" id="ARBA00011891"/>
    </source>
</evidence>
<organism evidence="3 4">
    <name type="scientific">Cladophialophora chaetospira</name>
    <dbReference type="NCBI Taxonomy" id="386627"/>
    <lineage>
        <taxon>Eukaryota</taxon>
        <taxon>Fungi</taxon>
        <taxon>Dikarya</taxon>
        <taxon>Ascomycota</taxon>
        <taxon>Pezizomycotina</taxon>
        <taxon>Eurotiomycetes</taxon>
        <taxon>Chaetothyriomycetidae</taxon>
        <taxon>Chaetothyriales</taxon>
        <taxon>Herpotrichiellaceae</taxon>
        <taxon>Cladophialophora</taxon>
    </lineage>
</organism>
<dbReference type="AlphaFoldDB" id="A0AA38XPI2"/>
<reference evidence="3" key="1">
    <citation type="submission" date="2022-10" db="EMBL/GenBank/DDBJ databases">
        <title>Culturing micro-colonial fungi from biological soil crusts in the Mojave desert and describing Neophaeococcomyces mojavensis, and introducing the new genera and species Taxawa tesnikishii.</title>
        <authorList>
            <person name="Kurbessoian T."/>
            <person name="Stajich J.E."/>
        </authorList>
    </citation>
    <scope>NUCLEOTIDE SEQUENCE</scope>
    <source>
        <strain evidence="3">TK_41</strain>
    </source>
</reference>
<accession>A0AA38XPI2</accession>
<evidence type="ECO:0000313" key="4">
    <source>
        <dbReference type="Proteomes" id="UP001172673"/>
    </source>
</evidence>
<dbReference type="Pfam" id="PF15508">
    <property type="entry name" value="NAAA-beta"/>
    <property type="match status" value="1"/>
</dbReference>
<evidence type="ECO:0000259" key="2">
    <source>
        <dbReference type="Pfam" id="PF15508"/>
    </source>
</evidence>
<dbReference type="EMBL" id="JAPDRK010000001">
    <property type="protein sequence ID" value="KAJ9617285.1"/>
    <property type="molecule type" value="Genomic_DNA"/>
</dbReference>
<dbReference type="GO" id="GO:0017040">
    <property type="term" value="F:N-acylsphingosine amidohydrolase activity"/>
    <property type="evidence" value="ECO:0007669"/>
    <property type="project" value="UniProtKB-EC"/>
</dbReference>
<protein>
    <recommendedName>
        <fullName evidence="1">ceramidase</fullName>
        <ecNumber evidence="1">3.5.1.23</ecNumber>
    </recommendedName>
</protein>
<proteinExistence type="predicted"/>